<gene>
    <name evidence="1" type="ORF">ABID23_001422</name>
</gene>
<proteinExistence type="predicted"/>
<reference evidence="1 2" key="1">
    <citation type="submission" date="2024-06" db="EMBL/GenBank/DDBJ databases">
        <title>Genomic Encyclopedia of Type Strains, Phase IV (KMG-IV): sequencing the most valuable type-strain genomes for metagenomic binning, comparative biology and taxonomic classification.</title>
        <authorList>
            <person name="Goeker M."/>
        </authorList>
    </citation>
    <scope>NUCLEOTIDE SEQUENCE [LARGE SCALE GENOMIC DNA]</scope>
    <source>
        <strain evidence="1 2">DSM 23649</strain>
    </source>
</reference>
<protein>
    <submittedName>
        <fullName evidence="1">Uncharacterized protein</fullName>
    </submittedName>
</protein>
<keyword evidence="2" id="KW-1185">Reference proteome</keyword>
<dbReference type="EMBL" id="JBEPLI010000020">
    <property type="protein sequence ID" value="MET3590316.1"/>
    <property type="molecule type" value="Genomic_DNA"/>
</dbReference>
<accession>A0ABV2HID7</accession>
<evidence type="ECO:0000313" key="1">
    <source>
        <dbReference type="EMBL" id="MET3590316.1"/>
    </source>
</evidence>
<evidence type="ECO:0000313" key="2">
    <source>
        <dbReference type="Proteomes" id="UP001549086"/>
    </source>
</evidence>
<name>A0ABV2HID7_9HYPH</name>
<dbReference type="Proteomes" id="UP001549086">
    <property type="component" value="Unassembled WGS sequence"/>
</dbReference>
<organism evidence="1 2">
    <name type="scientific">Bartonella silvatica</name>
    <dbReference type="NCBI Taxonomy" id="357760"/>
    <lineage>
        <taxon>Bacteria</taxon>
        <taxon>Pseudomonadati</taxon>
        <taxon>Pseudomonadota</taxon>
        <taxon>Alphaproteobacteria</taxon>
        <taxon>Hyphomicrobiales</taxon>
        <taxon>Bartonellaceae</taxon>
        <taxon>Bartonella</taxon>
    </lineage>
</organism>
<comment type="caution">
    <text evidence="1">The sequence shown here is derived from an EMBL/GenBank/DDBJ whole genome shotgun (WGS) entry which is preliminary data.</text>
</comment>
<sequence length="93" mass="11232">MSKSQYKMGKAMSTLRKIRRLLLIQQRHIYKKCLLLIHINNTGLSLLGNHAPFKLRLHHHNSLFYKQIKSYVEMRIIQYCKLYNKNITAYFHK</sequence>